<dbReference type="InterPro" id="IPR006047">
    <property type="entry name" value="GH13_cat_dom"/>
</dbReference>
<gene>
    <name evidence="3" type="ORF">PAT3040_05405</name>
</gene>
<feature type="domain" description="Glycosyl hydrolase family 13 catalytic" evidence="2">
    <location>
        <begin position="286"/>
        <end position="715"/>
    </location>
</feature>
<dbReference type="InterPro" id="IPR013783">
    <property type="entry name" value="Ig-like_fold"/>
</dbReference>
<name>A0A2R5F3T1_9BACL</name>
<dbReference type="Pfam" id="PF00128">
    <property type="entry name" value="Alpha-amylase"/>
    <property type="match status" value="1"/>
</dbReference>
<dbReference type="Gene3D" id="2.60.40.1180">
    <property type="entry name" value="Golgi alpha-mannosidase II"/>
    <property type="match status" value="1"/>
</dbReference>
<dbReference type="SUPFAM" id="SSF81296">
    <property type="entry name" value="E set domains"/>
    <property type="match status" value="1"/>
</dbReference>
<evidence type="ECO:0000256" key="1">
    <source>
        <dbReference type="ARBA" id="ARBA00008061"/>
    </source>
</evidence>
<dbReference type="GO" id="GO:0005975">
    <property type="term" value="P:carbohydrate metabolic process"/>
    <property type="evidence" value="ECO:0007669"/>
    <property type="project" value="InterPro"/>
</dbReference>
<dbReference type="Gene3D" id="3.20.20.80">
    <property type="entry name" value="Glycosidases"/>
    <property type="match status" value="1"/>
</dbReference>
<dbReference type="Pfam" id="PF02922">
    <property type="entry name" value="CBM_48"/>
    <property type="match status" value="1"/>
</dbReference>
<dbReference type="CDD" id="cd11341">
    <property type="entry name" value="AmyAc_Pullulanase_LD-like"/>
    <property type="match status" value="1"/>
</dbReference>
<dbReference type="InterPro" id="IPR004193">
    <property type="entry name" value="Glyco_hydro_13_N"/>
</dbReference>
<dbReference type="CDD" id="cd12962">
    <property type="entry name" value="X25_BaPul_like"/>
    <property type="match status" value="1"/>
</dbReference>
<evidence type="ECO:0000313" key="4">
    <source>
        <dbReference type="Proteomes" id="UP000245202"/>
    </source>
</evidence>
<evidence type="ECO:0000313" key="3">
    <source>
        <dbReference type="EMBL" id="GBG10654.1"/>
    </source>
</evidence>
<accession>A0A2R5F3T1</accession>
<dbReference type="Pfam" id="PF18033">
    <property type="entry name" value="SpuA_C"/>
    <property type="match status" value="1"/>
</dbReference>
<proteinExistence type="inferred from homology"/>
<organism evidence="3 4">
    <name type="scientific">Paenibacillus agaridevorans</name>
    <dbReference type="NCBI Taxonomy" id="171404"/>
    <lineage>
        <taxon>Bacteria</taxon>
        <taxon>Bacillati</taxon>
        <taxon>Bacillota</taxon>
        <taxon>Bacilli</taxon>
        <taxon>Bacillales</taxon>
        <taxon>Paenibacillaceae</taxon>
        <taxon>Paenibacillus</taxon>
    </lineage>
</organism>
<dbReference type="AlphaFoldDB" id="A0A2R5F3T1"/>
<comment type="similarity">
    <text evidence="1">Belongs to the glycosyl hydrolase 13 family.</text>
</comment>
<dbReference type="GO" id="GO:0004553">
    <property type="term" value="F:hydrolase activity, hydrolyzing O-glycosyl compounds"/>
    <property type="evidence" value="ECO:0007669"/>
    <property type="project" value="InterPro"/>
</dbReference>
<dbReference type="Pfam" id="PF22058">
    <property type="entry name" value="X25_BaPul_like"/>
    <property type="match status" value="1"/>
</dbReference>
<dbReference type="InterPro" id="IPR054409">
    <property type="entry name" value="X25_BaPul-like"/>
</dbReference>
<dbReference type="InterPro" id="IPR040806">
    <property type="entry name" value="SpuA_C"/>
</dbReference>
<dbReference type="CDD" id="cd02860">
    <property type="entry name" value="E_set_Pullulanase"/>
    <property type="match status" value="1"/>
</dbReference>
<evidence type="ECO:0000259" key="2">
    <source>
        <dbReference type="SMART" id="SM00642"/>
    </source>
</evidence>
<dbReference type="InterPro" id="IPR014756">
    <property type="entry name" value="Ig_E-set"/>
</dbReference>
<sequence length="841" mass="93863">MSILMNHPLHTGKPGSAGRVAHVAGNFWTQAGIASDWSTDAEELRMINIGGEMHILKVPLNPGYYEYKVAINGGWTENYGVNGMLGGGNIKFKLDAPKEVTFIFHDDAASKRVAEWYEGKPDSDAAGADWAELDAKFYYGGDDLGATYDKGAAKLKLWAPKADAVAVRFYDKDDAEREVGAAELMRGEQGVWSVTATPEILDIADLRGYYYQYEVTHGRTTRRVLDPYAKSMAEFRVSPAGLPLGADRDAVGKAAIIDLSETEPEGGLGFAEIEGYERREDAIIYETHIRDFTSDPAIEGDLHARWGTYRAFIDKLDYIRKLGVTHVQLLPVMAWYYGDEAAMSQRELHESTENNQYNWGYDPHGYFCPDGAYSENPRDPELRVKELKELIAAIHRAGMGVILDVVYTHMAKAWLLEDIVPDYYFYRNEAGELLGGFGSNLATNHKMAEKLMVDSVKYWFQEYKIDGMRWDMMGDATYPAVQRAFDEAAAIHPKPLFIGEGWRTFAGHIGEPSLVGMGADQDWMNKTDDVGVFSDEFRNELKSGFGSEGEPRFLMGGARHIDTLFRNLKAQPYNTPADSPGDMVQYLEAHDNLTLHDVIAVTLRADPRIPADARRIHRRLRLGHVLLFTSQGTIFMQAGQEFGRTKQWGGSAAPAAHAHPHFNVHGEIIGYFVHNSYDSSDAINKFDWSKATDDGTIYPENALTRSYTAGLIELRRSTNAFRLGDMESVNRDMTMILSPDIGEFDLVIAYRCQSTDGTGAYYVFVNADERERTIRLSLQADLTQGEVLVDGETAGASEVAAQAGFGLSREAIVLEPLTAVVIRMREREPFANECAYEQRDE</sequence>
<dbReference type="Gene3D" id="2.60.40.10">
    <property type="entry name" value="Immunoglobulins"/>
    <property type="match status" value="2"/>
</dbReference>
<dbReference type="Proteomes" id="UP000245202">
    <property type="component" value="Unassembled WGS sequence"/>
</dbReference>
<reference evidence="3 4" key="1">
    <citation type="submission" date="2017-08" db="EMBL/GenBank/DDBJ databases">
        <title>Substantial Increase in Enzyme Production by Combined Drug-Resistance Mutations in Paenibacillus agaridevorans.</title>
        <authorList>
            <person name="Tanaka Y."/>
            <person name="Funane K."/>
            <person name="Hosaka T."/>
            <person name="Shiwa Y."/>
            <person name="Fujita N."/>
            <person name="Miyazaki T."/>
            <person name="Yoshikawa H."/>
            <person name="Murakami K."/>
            <person name="Kasahara K."/>
            <person name="Inaoka T."/>
            <person name="Hiraga Y."/>
            <person name="Ochi K."/>
        </authorList>
    </citation>
    <scope>NUCLEOTIDE SEQUENCE [LARGE SCALE GENOMIC DNA]</scope>
    <source>
        <strain evidence="3 4">T-3040</strain>
    </source>
</reference>
<dbReference type="InterPro" id="IPR013780">
    <property type="entry name" value="Glyco_hydro_b"/>
</dbReference>
<keyword evidence="4" id="KW-1185">Reference proteome</keyword>
<dbReference type="SUPFAM" id="SSF51445">
    <property type="entry name" value="(Trans)glycosidases"/>
    <property type="match status" value="1"/>
</dbReference>
<protein>
    <recommendedName>
        <fullName evidence="2">Glycosyl hydrolase family 13 catalytic domain-containing protein</fullName>
    </recommendedName>
</protein>
<dbReference type="PANTHER" id="PTHR43002">
    <property type="entry name" value="GLYCOGEN DEBRANCHING ENZYME"/>
    <property type="match status" value="1"/>
</dbReference>
<dbReference type="SMART" id="SM00642">
    <property type="entry name" value="Aamy"/>
    <property type="match status" value="1"/>
</dbReference>
<dbReference type="InterPro" id="IPR017853">
    <property type="entry name" value="GH"/>
</dbReference>
<dbReference type="EMBL" id="BDQX01000339">
    <property type="protein sequence ID" value="GBG10654.1"/>
    <property type="molecule type" value="Genomic_DNA"/>
</dbReference>
<comment type="caution">
    <text evidence="3">The sequence shown here is derived from an EMBL/GenBank/DDBJ whole genome shotgun (WGS) entry which is preliminary data.</text>
</comment>